<dbReference type="InterPro" id="IPR007445">
    <property type="entry name" value="PilO"/>
</dbReference>
<organism evidence="1 2">
    <name type="scientific">Legionella pneumophila</name>
    <dbReference type="NCBI Taxonomy" id="446"/>
    <lineage>
        <taxon>Bacteria</taxon>
        <taxon>Pseudomonadati</taxon>
        <taxon>Pseudomonadota</taxon>
        <taxon>Gammaproteobacteria</taxon>
        <taxon>Legionellales</taxon>
        <taxon>Legionellaceae</taxon>
        <taxon>Legionella</taxon>
    </lineage>
</organism>
<reference evidence="1 2" key="1">
    <citation type="submission" date="2018-02" db="EMBL/GenBank/DDBJ databases">
        <title>Draft genome sequences of four Legionella pneumophila clinical strains isolated in Ontario.</title>
        <authorList>
            <person name="Fortuna A."/>
            <person name="Ramnarine R."/>
            <person name="Li A."/>
            <person name="Frantz C."/>
            <person name="Mallo G."/>
        </authorList>
    </citation>
    <scope>NUCLEOTIDE SEQUENCE [LARGE SCALE GENOMIC DNA]</scope>
    <source>
        <strain evidence="1 2">LG61</strain>
    </source>
</reference>
<dbReference type="PANTHER" id="PTHR39555:SF1">
    <property type="entry name" value="TYPE IV PILUS INNER MEMBRANE COMPONENT PILO"/>
    <property type="match status" value="1"/>
</dbReference>
<sequence length="211" mass="23851">MCLNPNIRLIKIMDTVNLSELTLENVGQWPMPVKIGVILGISILIIGLGYWLIVKPNFEQLDTLEAQEIALKTEFEKKQHQAANLQAYRNQLQLMNERFGTMLKQLPAKNEMPGLLEEISKTGIASGLKFELFAPQPEVVHDFYVELPIKITIVGSYMQLARFLSRVAEMNRIVTLHEFSVEGVSSGDGKTVSQDELVMGITAKIYRYRAQ</sequence>
<protein>
    <submittedName>
        <fullName evidence="1">Pilus assembly protein PilO</fullName>
    </submittedName>
</protein>
<dbReference type="PIRSF" id="PIRSF016482">
    <property type="entry name" value="PilO"/>
    <property type="match status" value="1"/>
</dbReference>
<dbReference type="Proteomes" id="UP000239239">
    <property type="component" value="Unassembled WGS sequence"/>
</dbReference>
<dbReference type="EMBL" id="PQWY01000010">
    <property type="protein sequence ID" value="PPK31461.1"/>
    <property type="molecule type" value="Genomic_DNA"/>
</dbReference>
<gene>
    <name evidence="1" type="ORF">C3928_05350</name>
</gene>
<dbReference type="GO" id="GO:0043107">
    <property type="term" value="P:type IV pilus-dependent motility"/>
    <property type="evidence" value="ECO:0007669"/>
    <property type="project" value="InterPro"/>
</dbReference>
<dbReference type="AlphaFoldDB" id="A0A2S6F223"/>
<dbReference type="Gene3D" id="3.30.70.60">
    <property type="match status" value="1"/>
</dbReference>
<accession>A0A2S6F223</accession>
<proteinExistence type="predicted"/>
<dbReference type="Gene3D" id="1.10.287.540">
    <property type="entry name" value="Helix hairpin bin"/>
    <property type="match status" value="1"/>
</dbReference>
<dbReference type="PANTHER" id="PTHR39555">
    <property type="entry name" value="FIMBRIAL ASSEMBLY PROTEIN PILO-LIKE PROTEIN-RELATED"/>
    <property type="match status" value="1"/>
</dbReference>
<dbReference type="InterPro" id="IPR014717">
    <property type="entry name" value="Transl_elong_EF1B/ribsomal_bS6"/>
</dbReference>
<comment type="caution">
    <text evidence="1">The sequence shown here is derived from an EMBL/GenBank/DDBJ whole genome shotgun (WGS) entry which is preliminary data.</text>
</comment>
<dbReference type="OrthoDB" id="9802133at2"/>
<name>A0A2S6F223_LEGPN</name>
<evidence type="ECO:0000313" key="2">
    <source>
        <dbReference type="Proteomes" id="UP000239239"/>
    </source>
</evidence>
<dbReference type="GO" id="GO:0043683">
    <property type="term" value="P:type IV pilus assembly"/>
    <property type="evidence" value="ECO:0007669"/>
    <property type="project" value="InterPro"/>
</dbReference>
<dbReference type="Pfam" id="PF04350">
    <property type="entry name" value="PilO"/>
    <property type="match status" value="1"/>
</dbReference>
<evidence type="ECO:0000313" key="1">
    <source>
        <dbReference type="EMBL" id="PPK31461.1"/>
    </source>
</evidence>